<dbReference type="InterPro" id="IPR027417">
    <property type="entry name" value="P-loop_NTPase"/>
</dbReference>
<dbReference type="InterPro" id="IPR003439">
    <property type="entry name" value="ABC_transporter-like_ATP-bd"/>
</dbReference>
<dbReference type="AlphaFoldDB" id="A0A1G5S2S5"/>
<dbReference type="InterPro" id="IPR003593">
    <property type="entry name" value="AAA+_ATPase"/>
</dbReference>
<dbReference type="GO" id="GO:0016887">
    <property type="term" value="F:ATP hydrolysis activity"/>
    <property type="evidence" value="ECO:0007669"/>
    <property type="project" value="InterPro"/>
</dbReference>
<keyword evidence="6" id="KW-1185">Reference proteome</keyword>
<gene>
    <name evidence="5" type="ORF">SAMN03080599_01988</name>
</gene>
<dbReference type="PROSITE" id="PS50893">
    <property type="entry name" value="ABC_TRANSPORTER_2"/>
    <property type="match status" value="1"/>
</dbReference>
<sequence>MPILEVKNLKKSFGGNQVFSDINISVNENQIYGIIGTNGAGKTTLFNIICGVFGPDSGQVIYKGQNILGKKPWELARMGIGRCFQTVMPFKSMTPYENARVARANAGKHSPGKELFTLDEIMELTDLKDKQNIPTQDLSLPDKKNVEIARALACNPDIVLFDEVSCGLSGEEIQARMALMKKLAAAGITVIVIEHIMVFIKEICDRVAVLHSGIVIAEGTPHDVSQNKHVIEAYLGGKEQ</sequence>
<dbReference type="SUPFAM" id="SSF52540">
    <property type="entry name" value="P-loop containing nucleoside triphosphate hydrolases"/>
    <property type="match status" value="1"/>
</dbReference>
<evidence type="ECO:0000313" key="5">
    <source>
        <dbReference type="EMBL" id="SCZ79869.1"/>
    </source>
</evidence>
<name>A0A1G5S2S5_9FIRM</name>
<evidence type="ECO:0000256" key="3">
    <source>
        <dbReference type="ARBA" id="ARBA00022840"/>
    </source>
</evidence>
<dbReference type="GO" id="GO:0005886">
    <property type="term" value="C:plasma membrane"/>
    <property type="evidence" value="ECO:0007669"/>
    <property type="project" value="TreeGrafter"/>
</dbReference>
<keyword evidence="2" id="KW-0547">Nucleotide-binding</keyword>
<dbReference type="PANTHER" id="PTHR45772">
    <property type="entry name" value="CONSERVED COMPONENT OF ABC TRANSPORTER FOR NATURAL AMINO ACIDS-RELATED"/>
    <property type="match status" value="1"/>
</dbReference>
<dbReference type="PANTHER" id="PTHR45772:SF7">
    <property type="entry name" value="AMINO ACID ABC TRANSPORTER ATP-BINDING PROTEIN"/>
    <property type="match status" value="1"/>
</dbReference>
<proteinExistence type="predicted"/>
<protein>
    <submittedName>
        <fullName evidence="5">Branched-chain amino acid transport system ATP-binding protein</fullName>
    </submittedName>
</protein>
<feature type="domain" description="ABC transporter" evidence="4">
    <location>
        <begin position="4"/>
        <end position="237"/>
    </location>
</feature>
<keyword evidence="3 5" id="KW-0067">ATP-binding</keyword>
<organism evidence="5 6">
    <name type="scientific">Acidaminobacter hydrogenoformans DSM 2784</name>
    <dbReference type="NCBI Taxonomy" id="1120920"/>
    <lineage>
        <taxon>Bacteria</taxon>
        <taxon>Bacillati</taxon>
        <taxon>Bacillota</taxon>
        <taxon>Clostridia</taxon>
        <taxon>Peptostreptococcales</taxon>
        <taxon>Acidaminobacteraceae</taxon>
        <taxon>Acidaminobacter</taxon>
    </lineage>
</organism>
<reference evidence="5 6" key="1">
    <citation type="submission" date="2016-10" db="EMBL/GenBank/DDBJ databases">
        <authorList>
            <person name="de Groot N.N."/>
        </authorList>
    </citation>
    <scope>NUCLEOTIDE SEQUENCE [LARGE SCALE GENOMIC DNA]</scope>
    <source>
        <strain evidence="5 6">DSM 2784</strain>
    </source>
</reference>
<dbReference type="OrthoDB" id="9805514at2"/>
<dbReference type="GO" id="GO:0042941">
    <property type="term" value="P:D-alanine transmembrane transport"/>
    <property type="evidence" value="ECO:0007669"/>
    <property type="project" value="TreeGrafter"/>
</dbReference>
<dbReference type="SMART" id="SM00382">
    <property type="entry name" value="AAA"/>
    <property type="match status" value="1"/>
</dbReference>
<dbReference type="InterPro" id="IPR032823">
    <property type="entry name" value="BCA_ABC_TP_C"/>
</dbReference>
<dbReference type="EMBL" id="FMWL01000009">
    <property type="protein sequence ID" value="SCZ79869.1"/>
    <property type="molecule type" value="Genomic_DNA"/>
</dbReference>
<dbReference type="GO" id="GO:0005524">
    <property type="term" value="F:ATP binding"/>
    <property type="evidence" value="ECO:0007669"/>
    <property type="project" value="UniProtKB-KW"/>
</dbReference>
<evidence type="ECO:0000313" key="6">
    <source>
        <dbReference type="Proteomes" id="UP000199208"/>
    </source>
</evidence>
<dbReference type="STRING" id="1120920.SAMN03080599_01988"/>
<evidence type="ECO:0000256" key="1">
    <source>
        <dbReference type="ARBA" id="ARBA00022448"/>
    </source>
</evidence>
<dbReference type="InterPro" id="IPR051120">
    <property type="entry name" value="ABC_AA/LPS_Transport"/>
</dbReference>
<dbReference type="Gene3D" id="3.40.50.300">
    <property type="entry name" value="P-loop containing nucleotide triphosphate hydrolases"/>
    <property type="match status" value="1"/>
</dbReference>
<dbReference type="Pfam" id="PF00005">
    <property type="entry name" value="ABC_tran"/>
    <property type="match status" value="1"/>
</dbReference>
<dbReference type="RefSeq" id="WP_139159807.1">
    <property type="nucleotide sequence ID" value="NZ_FMWL01000009.1"/>
</dbReference>
<dbReference type="Proteomes" id="UP000199208">
    <property type="component" value="Unassembled WGS sequence"/>
</dbReference>
<dbReference type="GO" id="GO:1903806">
    <property type="term" value="P:L-isoleucine import across plasma membrane"/>
    <property type="evidence" value="ECO:0007669"/>
    <property type="project" value="TreeGrafter"/>
</dbReference>
<dbReference type="GO" id="GO:0005304">
    <property type="term" value="F:L-valine transmembrane transporter activity"/>
    <property type="evidence" value="ECO:0007669"/>
    <property type="project" value="TreeGrafter"/>
</dbReference>
<dbReference type="Pfam" id="PF12399">
    <property type="entry name" value="BCA_ABC_TP_C"/>
    <property type="match status" value="1"/>
</dbReference>
<keyword evidence="1" id="KW-0813">Transport</keyword>
<dbReference type="GO" id="GO:0015808">
    <property type="term" value="P:L-alanine transport"/>
    <property type="evidence" value="ECO:0007669"/>
    <property type="project" value="TreeGrafter"/>
</dbReference>
<dbReference type="GO" id="GO:0015192">
    <property type="term" value="F:L-phenylalanine transmembrane transporter activity"/>
    <property type="evidence" value="ECO:0007669"/>
    <property type="project" value="TreeGrafter"/>
</dbReference>
<evidence type="ECO:0000256" key="2">
    <source>
        <dbReference type="ARBA" id="ARBA00022741"/>
    </source>
</evidence>
<dbReference type="GO" id="GO:0015188">
    <property type="term" value="F:L-isoleucine transmembrane transporter activity"/>
    <property type="evidence" value="ECO:0007669"/>
    <property type="project" value="TreeGrafter"/>
</dbReference>
<dbReference type="CDD" id="cd03219">
    <property type="entry name" value="ABC_Mj1267_LivG_branched"/>
    <property type="match status" value="1"/>
</dbReference>
<accession>A0A1G5S2S5</accession>
<dbReference type="GO" id="GO:1903805">
    <property type="term" value="P:L-valine import across plasma membrane"/>
    <property type="evidence" value="ECO:0007669"/>
    <property type="project" value="TreeGrafter"/>
</dbReference>
<evidence type="ECO:0000259" key="4">
    <source>
        <dbReference type="PROSITE" id="PS50893"/>
    </source>
</evidence>